<dbReference type="Proteomes" id="UP000009022">
    <property type="component" value="Unassembled WGS sequence"/>
</dbReference>
<dbReference type="HOGENOM" id="CLU_1236464_0_0_1"/>
<dbReference type="OrthoDB" id="6516566at2759"/>
<name>B3RLU3_TRIAD</name>
<keyword evidence="6" id="KW-1185">Reference proteome</keyword>
<organism evidence="5 6">
    <name type="scientific">Trichoplax adhaerens</name>
    <name type="common">Trichoplax reptans</name>
    <dbReference type="NCBI Taxonomy" id="10228"/>
    <lineage>
        <taxon>Eukaryota</taxon>
        <taxon>Metazoa</taxon>
        <taxon>Placozoa</taxon>
        <taxon>Uniplacotomia</taxon>
        <taxon>Trichoplacea</taxon>
        <taxon>Trichoplacidae</taxon>
        <taxon>Trichoplax</taxon>
    </lineage>
</organism>
<dbReference type="STRING" id="10228.B3RLU3"/>
<reference evidence="5 6" key="1">
    <citation type="journal article" date="2008" name="Nature">
        <title>The Trichoplax genome and the nature of placozoans.</title>
        <authorList>
            <person name="Srivastava M."/>
            <person name="Begovic E."/>
            <person name="Chapman J."/>
            <person name="Putnam N.H."/>
            <person name="Hellsten U."/>
            <person name="Kawashima T."/>
            <person name="Kuo A."/>
            <person name="Mitros T."/>
            <person name="Salamov A."/>
            <person name="Carpenter M.L."/>
            <person name="Signorovitch A.Y."/>
            <person name="Moreno M.A."/>
            <person name="Kamm K."/>
            <person name="Grimwood J."/>
            <person name="Schmutz J."/>
            <person name="Shapiro H."/>
            <person name="Grigoriev I.V."/>
            <person name="Buss L.W."/>
            <person name="Schierwater B."/>
            <person name="Dellaporta S.L."/>
            <person name="Rokhsar D.S."/>
        </authorList>
    </citation>
    <scope>NUCLEOTIDE SEQUENCE [LARGE SCALE GENOMIC DNA]</scope>
    <source>
        <strain evidence="5 6">Grell-BS-1999</strain>
    </source>
</reference>
<dbReference type="eggNOG" id="KOG1899">
    <property type="taxonomic scope" value="Eukaryota"/>
</dbReference>
<accession>B3RLU3</accession>
<dbReference type="EMBL" id="DS985241">
    <property type="protein sequence ID" value="EDV29584.1"/>
    <property type="molecule type" value="Genomic_DNA"/>
</dbReference>
<gene>
    <name evidence="5" type="ORF">TRIADDRAFT_52125</name>
</gene>
<dbReference type="InParanoid" id="B3RLU3"/>
<protein>
    <recommendedName>
        <fullName evidence="3 4">SAM domain-containing protein</fullName>
    </recommendedName>
</protein>
<dbReference type="KEGG" id="tad:TRIADDRAFT_52125"/>
<evidence type="ECO:0000313" key="6">
    <source>
        <dbReference type="Proteomes" id="UP000009022"/>
    </source>
</evidence>
<dbReference type="InterPro" id="IPR029515">
    <property type="entry name" value="Liprin"/>
</dbReference>
<keyword evidence="2" id="KW-0175">Coiled coil</keyword>
<keyword evidence="1" id="KW-0677">Repeat</keyword>
<evidence type="ECO:0000259" key="4">
    <source>
        <dbReference type="Pfam" id="PF07647"/>
    </source>
</evidence>
<dbReference type="InterPro" id="IPR013761">
    <property type="entry name" value="SAM/pointed_sf"/>
</dbReference>
<dbReference type="Pfam" id="PF07647">
    <property type="entry name" value="SAM_2"/>
    <property type="match status" value="1"/>
</dbReference>
<dbReference type="SUPFAM" id="SSF47769">
    <property type="entry name" value="SAM/Pointed domain"/>
    <property type="match status" value="2"/>
</dbReference>
<feature type="domain" description="SAM" evidence="3">
    <location>
        <begin position="13"/>
        <end position="48"/>
    </location>
</feature>
<dbReference type="Gene3D" id="1.10.150.50">
    <property type="entry name" value="Transcription Factor, Ets-1"/>
    <property type="match status" value="2"/>
</dbReference>
<dbReference type="InterPro" id="IPR001660">
    <property type="entry name" value="SAM"/>
</dbReference>
<dbReference type="PANTHER" id="PTHR12587">
    <property type="entry name" value="LAR INTERACTING PROTEIN LIP -RELATED PROTEIN"/>
    <property type="match status" value="1"/>
</dbReference>
<evidence type="ECO:0000313" key="5">
    <source>
        <dbReference type="EMBL" id="EDV29584.1"/>
    </source>
</evidence>
<evidence type="ECO:0000256" key="2">
    <source>
        <dbReference type="ARBA" id="ARBA00023054"/>
    </source>
</evidence>
<evidence type="ECO:0000259" key="3">
    <source>
        <dbReference type="Pfam" id="PF00536"/>
    </source>
</evidence>
<dbReference type="GeneID" id="6749264"/>
<proteinExistence type="predicted"/>
<dbReference type="CTD" id="6749264"/>
<dbReference type="PhylomeDB" id="B3RLU3"/>
<evidence type="ECO:0000256" key="1">
    <source>
        <dbReference type="ARBA" id="ARBA00022737"/>
    </source>
</evidence>
<dbReference type="PANTHER" id="PTHR12587:SF14">
    <property type="entry name" value="AT31531P"/>
    <property type="match status" value="1"/>
</dbReference>
<dbReference type="RefSeq" id="XP_002108786.1">
    <property type="nucleotide sequence ID" value="XM_002108750.1"/>
</dbReference>
<dbReference type="Pfam" id="PF00536">
    <property type="entry name" value="SAM_1"/>
    <property type="match status" value="1"/>
</dbReference>
<sequence length="224" mass="25195">MSDASDLAGRLDNNWVMRWLDDIGLPQYKEVMNTAKVDGRILNYLTLDRKEDEDVMVWTNGHIIEWLRSNDIAEYASNLRSSGVHGALFSLEPLFNSDTLIELLNIPIGEVRLHRQTATLFNALIGPECQLTKKQAEAETGTELLLSLARQQKALKMPSSVVSFKNGKLVHGDILCPIGENDDPMPPRKPPRVFLSNNRTLRDRSFSNDVIARTESLSIHNSGR</sequence>
<dbReference type="AlphaFoldDB" id="B3RLU3"/>
<feature type="domain" description="SAM" evidence="4">
    <location>
        <begin position="57"/>
        <end position="103"/>
    </location>
</feature>